<proteinExistence type="predicted"/>
<feature type="transmembrane region" description="Helical" evidence="7">
    <location>
        <begin position="65"/>
        <end position="86"/>
    </location>
</feature>
<keyword evidence="2" id="KW-0813">Transport</keyword>
<keyword evidence="5 7" id="KW-1133">Transmembrane helix</keyword>
<dbReference type="AlphaFoldDB" id="A0A917F881"/>
<evidence type="ECO:0000256" key="6">
    <source>
        <dbReference type="ARBA" id="ARBA00023136"/>
    </source>
</evidence>
<dbReference type="PANTHER" id="PTHR30509:SF9">
    <property type="entry name" value="MULTIDRUG RESISTANCE PROTEIN MDTO"/>
    <property type="match status" value="1"/>
</dbReference>
<evidence type="ECO:0000256" key="2">
    <source>
        <dbReference type="ARBA" id="ARBA00022448"/>
    </source>
</evidence>
<keyword evidence="4 7" id="KW-0812">Transmembrane</keyword>
<dbReference type="Pfam" id="PF04632">
    <property type="entry name" value="FUSC"/>
    <property type="match status" value="1"/>
</dbReference>
<reference evidence="8" key="2">
    <citation type="submission" date="2020-09" db="EMBL/GenBank/DDBJ databases">
        <authorList>
            <person name="Sun Q."/>
            <person name="Sedlacek I."/>
        </authorList>
    </citation>
    <scope>NUCLEOTIDE SEQUENCE</scope>
    <source>
        <strain evidence="8">CCM 7897</strain>
    </source>
</reference>
<comment type="caution">
    <text evidence="8">The sequence shown here is derived from an EMBL/GenBank/DDBJ whole genome shotgun (WGS) entry which is preliminary data.</text>
</comment>
<dbReference type="EMBL" id="BMCT01000001">
    <property type="protein sequence ID" value="GGF52694.1"/>
    <property type="molecule type" value="Genomic_DNA"/>
</dbReference>
<evidence type="ECO:0000313" key="9">
    <source>
        <dbReference type="Proteomes" id="UP000606044"/>
    </source>
</evidence>
<evidence type="ECO:0000256" key="5">
    <source>
        <dbReference type="ARBA" id="ARBA00022989"/>
    </source>
</evidence>
<keyword evidence="9" id="KW-1185">Reference proteome</keyword>
<feature type="transmembrane region" description="Helical" evidence="7">
    <location>
        <begin position="20"/>
        <end position="40"/>
    </location>
</feature>
<dbReference type="Proteomes" id="UP000606044">
    <property type="component" value="Unassembled WGS sequence"/>
</dbReference>
<reference evidence="8" key="1">
    <citation type="journal article" date="2014" name="Int. J. Syst. Evol. Microbiol.">
        <title>Complete genome sequence of Corynebacterium casei LMG S-19264T (=DSM 44701T), isolated from a smear-ripened cheese.</title>
        <authorList>
            <consortium name="US DOE Joint Genome Institute (JGI-PGF)"/>
            <person name="Walter F."/>
            <person name="Albersmeier A."/>
            <person name="Kalinowski J."/>
            <person name="Ruckert C."/>
        </authorList>
    </citation>
    <scope>NUCLEOTIDE SEQUENCE</scope>
    <source>
        <strain evidence="8">CCM 7897</strain>
    </source>
</reference>
<dbReference type="PANTHER" id="PTHR30509">
    <property type="entry name" value="P-HYDROXYBENZOIC ACID EFFLUX PUMP SUBUNIT-RELATED"/>
    <property type="match status" value="1"/>
</dbReference>
<feature type="transmembrane region" description="Helical" evidence="7">
    <location>
        <begin position="474"/>
        <end position="493"/>
    </location>
</feature>
<dbReference type="GO" id="GO:0005886">
    <property type="term" value="C:plasma membrane"/>
    <property type="evidence" value="ECO:0007669"/>
    <property type="project" value="UniProtKB-SubCell"/>
</dbReference>
<evidence type="ECO:0000256" key="1">
    <source>
        <dbReference type="ARBA" id="ARBA00004651"/>
    </source>
</evidence>
<dbReference type="RefSeq" id="WP_244644241.1">
    <property type="nucleotide sequence ID" value="NZ_BMCT01000001.1"/>
</dbReference>
<dbReference type="InterPro" id="IPR006726">
    <property type="entry name" value="PHBA_efflux_AaeB/fusaric-R"/>
</dbReference>
<organism evidence="8 9">
    <name type="scientific">Azorhizobium oxalatiphilum</name>
    <dbReference type="NCBI Taxonomy" id="980631"/>
    <lineage>
        <taxon>Bacteria</taxon>
        <taxon>Pseudomonadati</taxon>
        <taxon>Pseudomonadota</taxon>
        <taxon>Alphaproteobacteria</taxon>
        <taxon>Hyphomicrobiales</taxon>
        <taxon>Xanthobacteraceae</taxon>
        <taxon>Azorhizobium</taxon>
    </lineage>
</organism>
<comment type="subcellular location">
    <subcellularLocation>
        <location evidence="1">Cell membrane</location>
        <topology evidence="1">Multi-pass membrane protein</topology>
    </subcellularLocation>
</comment>
<feature type="transmembrane region" description="Helical" evidence="7">
    <location>
        <begin position="505"/>
        <end position="524"/>
    </location>
</feature>
<evidence type="ECO:0000313" key="8">
    <source>
        <dbReference type="EMBL" id="GGF52694.1"/>
    </source>
</evidence>
<keyword evidence="6 7" id="KW-0472">Membrane</keyword>
<evidence type="ECO:0000256" key="7">
    <source>
        <dbReference type="SAM" id="Phobius"/>
    </source>
</evidence>
<accession>A0A917F881</accession>
<feature type="transmembrane region" description="Helical" evidence="7">
    <location>
        <begin position="420"/>
        <end position="443"/>
    </location>
</feature>
<feature type="transmembrane region" description="Helical" evidence="7">
    <location>
        <begin position="92"/>
        <end position="110"/>
    </location>
</feature>
<feature type="transmembrane region" description="Helical" evidence="7">
    <location>
        <begin position="370"/>
        <end position="391"/>
    </location>
</feature>
<protein>
    <submittedName>
        <fullName evidence="8">Fusaric acid transporter</fullName>
    </submittedName>
</protein>
<dbReference type="GO" id="GO:0022857">
    <property type="term" value="F:transmembrane transporter activity"/>
    <property type="evidence" value="ECO:0007669"/>
    <property type="project" value="InterPro"/>
</dbReference>
<evidence type="ECO:0000256" key="4">
    <source>
        <dbReference type="ARBA" id="ARBA00022692"/>
    </source>
</evidence>
<evidence type="ECO:0000256" key="3">
    <source>
        <dbReference type="ARBA" id="ARBA00022475"/>
    </source>
</evidence>
<name>A0A917F881_9HYPH</name>
<sequence length="700" mass="73041">MFPKLAAILPPPPRATDWLFSLKTFAAGMLALFIGLYFGLEKPYWALATVYITSTPMSGALSSKAVYRVAGTAIGATAAVVLVPLFVNAPEFLSLALALWVGGCLAISLLDRTPRSYLTMLSGYTAALIGFSSVSDPGAIFDTAVARVEEIVLGITCAGLIGHLVFPRHAGPMVAQRMNAWLKDAADLSLDAFRGEAGPEVRRKRAKLAFDATELHGLAVHLAYDHSHFRGTTRQMQALRGRMLLLLPLLGGIGARISVLKEAGALPPALDAVLSGLAGWTAAGEAANPAEAAELRTRLEALRPQTGPASDWHDLQLAYLVDRLKLFMDVREECRDLWLAVKDGKASLPQRLGTHRRVPSADTVHRDPSLALWSGAAAALSILLFCGFWILTGWTDGTGAAEMVAVAACLMASQDDPAPAIVSFTRAAAVAVAAVVVYSFAILPAIDGFPLLALALGLYLIPAGALISMPGWGLAGLGLAVNFAALVGVQERFSADFASILNSDMSALMGMLFSALVLALVRTLSAEQALSRLLAANAEDLAGVAAGPAQAAAEPLAVRMLDRLGLMTPRLARAKAEGRGPGTSHALREVTAAINVADLKRARVALPIAARSAIDTLLSDVAARARGIADDAAFDAAMAGVRDQLDGALRAVLAAPAGGRRDDAATALVALRCSLMPDAPAFAASAAALPAPHAHWKEAV</sequence>
<gene>
    <name evidence="8" type="ORF">GCM10007301_10220</name>
</gene>
<keyword evidence="3" id="KW-1003">Cell membrane</keyword>